<proteinExistence type="predicted"/>
<reference evidence="2" key="2">
    <citation type="submission" date="2020-11" db="EMBL/GenBank/DDBJ databases">
        <authorList>
            <person name="McCartney M.A."/>
            <person name="Auch B."/>
            <person name="Kono T."/>
            <person name="Mallez S."/>
            <person name="Becker A."/>
            <person name="Gohl D.M."/>
            <person name="Silverstein K.A.T."/>
            <person name="Koren S."/>
            <person name="Bechman K.B."/>
            <person name="Herman A."/>
            <person name="Abrahante J.E."/>
            <person name="Garbe J."/>
        </authorList>
    </citation>
    <scope>NUCLEOTIDE SEQUENCE</scope>
    <source>
        <strain evidence="2">Duluth1</strain>
        <tissue evidence="2">Whole animal</tissue>
    </source>
</reference>
<evidence type="ECO:0000313" key="3">
    <source>
        <dbReference type="Proteomes" id="UP000828390"/>
    </source>
</evidence>
<dbReference type="Proteomes" id="UP000828390">
    <property type="component" value="Unassembled WGS sequence"/>
</dbReference>
<dbReference type="EMBL" id="JAIWYP010000004">
    <property type="protein sequence ID" value="KAH3840284.1"/>
    <property type="molecule type" value="Genomic_DNA"/>
</dbReference>
<evidence type="ECO:0000256" key="1">
    <source>
        <dbReference type="SAM" id="MobiDB-lite"/>
    </source>
</evidence>
<comment type="caution">
    <text evidence="2">The sequence shown here is derived from an EMBL/GenBank/DDBJ whole genome shotgun (WGS) entry which is preliminary data.</text>
</comment>
<gene>
    <name evidence="2" type="ORF">DPMN_113731</name>
</gene>
<organism evidence="2 3">
    <name type="scientific">Dreissena polymorpha</name>
    <name type="common">Zebra mussel</name>
    <name type="synonym">Mytilus polymorpha</name>
    <dbReference type="NCBI Taxonomy" id="45954"/>
    <lineage>
        <taxon>Eukaryota</taxon>
        <taxon>Metazoa</taxon>
        <taxon>Spiralia</taxon>
        <taxon>Lophotrochozoa</taxon>
        <taxon>Mollusca</taxon>
        <taxon>Bivalvia</taxon>
        <taxon>Autobranchia</taxon>
        <taxon>Heteroconchia</taxon>
        <taxon>Euheterodonta</taxon>
        <taxon>Imparidentia</taxon>
        <taxon>Neoheterodontei</taxon>
        <taxon>Myida</taxon>
        <taxon>Dreissenoidea</taxon>
        <taxon>Dreissenidae</taxon>
        <taxon>Dreissena</taxon>
    </lineage>
</organism>
<dbReference type="AlphaFoldDB" id="A0A9D4QR34"/>
<protein>
    <submittedName>
        <fullName evidence="2">Uncharacterized protein</fullName>
    </submittedName>
</protein>
<evidence type="ECO:0000313" key="2">
    <source>
        <dbReference type="EMBL" id="KAH3840284.1"/>
    </source>
</evidence>
<feature type="region of interest" description="Disordered" evidence="1">
    <location>
        <begin position="52"/>
        <end position="88"/>
    </location>
</feature>
<dbReference type="OrthoDB" id="5947521at2759"/>
<sequence>MSQLDFLDFSSPCRSGSSSSVGAIPFGFNSKTNYDANESLIQIRSENFNKHEPMKEEDIWTRPPPDFRPQKFAPRPPKRNSRESQRPWLYGTIPGQREFVKRDRTKVVPHLLQPKKEHYRGLVTLFHIDRPFTAKKKFVAEGMNAPGEFNDPMPHDFRGYPPLKTLGLPEFLQKTEKDPFNIKFHTDRLNTIHGSRVDKATDRDIRGLQMAPPKSPPPLHECHLLIDKGPYPVKNEQFTRFRVRHRPAKSAFMERASRVLESTWAKEKYERALRENADAKEQRRLYHSMIAAAKS</sequence>
<feature type="compositionally biased region" description="Low complexity" evidence="1">
    <location>
        <begin position="10"/>
        <end position="20"/>
    </location>
</feature>
<accession>A0A9D4QR34</accession>
<name>A0A9D4QR34_DREPO</name>
<feature type="region of interest" description="Disordered" evidence="1">
    <location>
        <begin position="1"/>
        <end position="22"/>
    </location>
</feature>
<reference evidence="2" key="1">
    <citation type="journal article" date="2019" name="bioRxiv">
        <title>The Genome of the Zebra Mussel, Dreissena polymorpha: A Resource for Invasive Species Research.</title>
        <authorList>
            <person name="McCartney M.A."/>
            <person name="Auch B."/>
            <person name="Kono T."/>
            <person name="Mallez S."/>
            <person name="Zhang Y."/>
            <person name="Obille A."/>
            <person name="Becker A."/>
            <person name="Abrahante J.E."/>
            <person name="Garbe J."/>
            <person name="Badalamenti J.P."/>
            <person name="Herman A."/>
            <person name="Mangelson H."/>
            <person name="Liachko I."/>
            <person name="Sullivan S."/>
            <person name="Sone E.D."/>
            <person name="Koren S."/>
            <person name="Silverstein K.A.T."/>
            <person name="Beckman K.B."/>
            <person name="Gohl D.M."/>
        </authorList>
    </citation>
    <scope>NUCLEOTIDE SEQUENCE</scope>
    <source>
        <strain evidence="2">Duluth1</strain>
        <tissue evidence="2">Whole animal</tissue>
    </source>
</reference>
<keyword evidence="3" id="KW-1185">Reference proteome</keyword>